<accession>A0A1U7I7Y4</accession>
<dbReference type="EMBL" id="MRCE01000038">
    <property type="protein sequence ID" value="OKH32544.1"/>
    <property type="molecule type" value="Genomic_DNA"/>
</dbReference>
<evidence type="ECO:0000256" key="1">
    <source>
        <dbReference type="SAM" id="MobiDB-lite"/>
    </source>
</evidence>
<organism evidence="2 3">
    <name type="scientific">[Phormidium ambiguum] IAM M-71</name>
    <dbReference type="NCBI Taxonomy" id="454136"/>
    <lineage>
        <taxon>Bacteria</taxon>
        <taxon>Bacillati</taxon>
        <taxon>Cyanobacteriota</taxon>
        <taxon>Cyanophyceae</taxon>
        <taxon>Oscillatoriophycideae</taxon>
        <taxon>Aerosakkonematales</taxon>
        <taxon>Aerosakkonemataceae</taxon>
        <taxon>Floridanema</taxon>
    </lineage>
</organism>
<sequence>MSNKTHSSIWTQLDFKLVERRIRQINKWFEPFSNHESHLSLEDSKDSQTKSSELDISRK</sequence>
<comment type="caution">
    <text evidence="2">The sequence shown here is derived from an EMBL/GenBank/DDBJ whole genome shotgun (WGS) entry which is preliminary data.</text>
</comment>
<evidence type="ECO:0000313" key="2">
    <source>
        <dbReference type="EMBL" id="OKH32544.1"/>
    </source>
</evidence>
<gene>
    <name evidence="2" type="ORF">NIES2119_25735</name>
</gene>
<evidence type="ECO:0000313" key="3">
    <source>
        <dbReference type="Proteomes" id="UP000185860"/>
    </source>
</evidence>
<dbReference type="Proteomes" id="UP000185860">
    <property type="component" value="Unassembled WGS sequence"/>
</dbReference>
<protein>
    <submittedName>
        <fullName evidence="2">Uncharacterized protein</fullName>
    </submittedName>
</protein>
<dbReference type="AlphaFoldDB" id="A0A1U7I7Y4"/>
<reference evidence="2 3" key="1">
    <citation type="submission" date="2016-11" db="EMBL/GenBank/DDBJ databases">
        <title>Draft Genome Sequences of Nine Cyanobacterial Strains from Diverse Habitats.</title>
        <authorList>
            <person name="Zhu T."/>
            <person name="Hou S."/>
            <person name="Lu X."/>
            <person name="Hess W.R."/>
        </authorList>
    </citation>
    <scope>NUCLEOTIDE SEQUENCE [LARGE SCALE GENOMIC DNA]</scope>
    <source>
        <strain evidence="2 3">IAM M-71</strain>
    </source>
</reference>
<name>A0A1U7I7Y4_9CYAN</name>
<proteinExistence type="predicted"/>
<dbReference type="RefSeq" id="WP_073596348.1">
    <property type="nucleotide sequence ID" value="NZ_MRCE01000038.1"/>
</dbReference>
<feature type="region of interest" description="Disordered" evidence="1">
    <location>
        <begin position="35"/>
        <end position="59"/>
    </location>
</feature>